<sequence>MLLSHTCELGHGEEGGGRKKGMSGGTIPKPTRVRGAPVPRCGDGRAEGPTTVELDTMQRSMGGKENTTPLLEKVAARGGAHDDHDAIVGKPEVTMVI</sequence>
<name>A0A6G1EML7_9ORYZ</name>
<accession>A0A6G1EML7</accession>
<reference evidence="2 3" key="1">
    <citation type="submission" date="2019-11" db="EMBL/GenBank/DDBJ databases">
        <title>Whole genome sequence of Oryza granulata.</title>
        <authorList>
            <person name="Li W."/>
        </authorList>
    </citation>
    <scope>NUCLEOTIDE SEQUENCE [LARGE SCALE GENOMIC DNA]</scope>
    <source>
        <strain evidence="3">cv. Menghai</strain>
        <tissue evidence="2">Leaf</tissue>
    </source>
</reference>
<dbReference type="EMBL" id="SPHZ02000003">
    <property type="protein sequence ID" value="KAF0925871.1"/>
    <property type="molecule type" value="Genomic_DNA"/>
</dbReference>
<gene>
    <name evidence="2" type="ORF">E2562_018503</name>
</gene>
<dbReference type="Proteomes" id="UP000479710">
    <property type="component" value="Unassembled WGS sequence"/>
</dbReference>
<organism evidence="2 3">
    <name type="scientific">Oryza meyeriana var. granulata</name>
    <dbReference type="NCBI Taxonomy" id="110450"/>
    <lineage>
        <taxon>Eukaryota</taxon>
        <taxon>Viridiplantae</taxon>
        <taxon>Streptophyta</taxon>
        <taxon>Embryophyta</taxon>
        <taxon>Tracheophyta</taxon>
        <taxon>Spermatophyta</taxon>
        <taxon>Magnoliopsida</taxon>
        <taxon>Liliopsida</taxon>
        <taxon>Poales</taxon>
        <taxon>Poaceae</taxon>
        <taxon>BOP clade</taxon>
        <taxon>Oryzoideae</taxon>
        <taxon>Oryzeae</taxon>
        <taxon>Oryzinae</taxon>
        <taxon>Oryza</taxon>
        <taxon>Oryza meyeriana</taxon>
    </lineage>
</organism>
<dbReference type="AlphaFoldDB" id="A0A6G1EML7"/>
<feature type="region of interest" description="Disordered" evidence="1">
    <location>
        <begin position="1"/>
        <end position="51"/>
    </location>
</feature>
<evidence type="ECO:0000313" key="2">
    <source>
        <dbReference type="EMBL" id="KAF0925871.1"/>
    </source>
</evidence>
<keyword evidence="3" id="KW-1185">Reference proteome</keyword>
<feature type="compositionally biased region" description="Basic and acidic residues" evidence="1">
    <location>
        <begin position="8"/>
        <end position="17"/>
    </location>
</feature>
<protein>
    <submittedName>
        <fullName evidence="2">Uncharacterized protein</fullName>
    </submittedName>
</protein>
<evidence type="ECO:0000313" key="3">
    <source>
        <dbReference type="Proteomes" id="UP000479710"/>
    </source>
</evidence>
<comment type="caution">
    <text evidence="2">The sequence shown here is derived from an EMBL/GenBank/DDBJ whole genome shotgun (WGS) entry which is preliminary data.</text>
</comment>
<proteinExistence type="predicted"/>
<evidence type="ECO:0000256" key="1">
    <source>
        <dbReference type="SAM" id="MobiDB-lite"/>
    </source>
</evidence>